<keyword evidence="7 13" id="KW-1133">Transmembrane helix</keyword>
<dbReference type="GO" id="GO:0004888">
    <property type="term" value="F:transmembrane signaling receptor activity"/>
    <property type="evidence" value="ECO:0007669"/>
    <property type="project" value="InterPro"/>
</dbReference>
<evidence type="ECO:0008006" key="18">
    <source>
        <dbReference type="Google" id="ProtNLM"/>
    </source>
</evidence>
<dbReference type="Gene3D" id="2.70.170.10">
    <property type="entry name" value="Neurotransmitter-gated ion-channel ligand-binding domain"/>
    <property type="match status" value="1"/>
</dbReference>
<dbReference type="Pfam" id="PF02931">
    <property type="entry name" value="Neur_chan_LBD"/>
    <property type="match status" value="1"/>
</dbReference>
<feature type="domain" description="Neurotransmitter-gated ion-channel ligand-binding" evidence="14">
    <location>
        <begin position="34"/>
        <end position="237"/>
    </location>
</feature>
<evidence type="ECO:0000256" key="1">
    <source>
        <dbReference type="ARBA" id="ARBA00004141"/>
    </source>
</evidence>
<keyword evidence="6 13" id="KW-0732">Signal</keyword>
<evidence type="ECO:0000313" key="16">
    <source>
        <dbReference type="Proteomes" id="UP000093561"/>
    </source>
</evidence>
<evidence type="ECO:0000256" key="6">
    <source>
        <dbReference type="ARBA" id="ARBA00022729"/>
    </source>
</evidence>
<dbReference type="CDD" id="cd18990">
    <property type="entry name" value="LGIC_ECD_GABAAR"/>
    <property type="match status" value="1"/>
</dbReference>
<keyword evidence="3 13" id="KW-0813">Transport</keyword>
<reference evidence="17" key="3">
    <citation type="submission" date="2024-02" db="UniProtKB">
        <authorList>
            <consortium name="WormBaseParasite"/>
        </authorList>
    </citation>
    <scope>IDENTIFICATION</scope>
    <source>
        <strain evidence="17">pt0022</strain>
    </source>
</reference>
<comment type="similarity">
    <text evidence="12 13">Belongs to the ligand-gated ion channel (TC 1.A.9) family.</text>
</comment>
<evidence type="ECO:0000256" key="4">
    <source>
        <dbReference type="ARBA" id="ARBA00022475"/>
    </source>
</evidence>
<dbReference type="AlphaFoldDB" id="A0AAF5PSA6"/>
<keyword evidence="5 13" id="KW-0812">Transmembrane</keyword>
<feature type="transmembrane region" description="Helical" evidence="13">
    <location>
        <begin position="272"/>
        <end position="292"/>
    </location>
</feature>
<dbReference type="Pfam" id="PF02932">
    <property type="entry name" value="Neur_chan_memb"/>
    <property type="match status" value="1"/>
</dbReference>
<protein>
    <recommendedName>
        <fullName evidence="18">Ligand-gated ion channel 50</fullName>
    </recommendedName>
</protein>
<evidence type="ECO:0000256" key="5">
    <source>
        <dbReference type="ARBA" id="ARBA00022692"/>
    </source>
</evidence>
<feature type="domain" description="Neurotransmitter-gated ion-channel transmembrane" evidence="15">
    <location>
        <begin position="246"/>
        <end position="485"/>
    </location>
</feature>
<evidence type="ECO:0000256" key="13">
    <source>
        <dbReference type="RuleBase" id="RU000687"/>
    </source>
</evidence>
<evidence type="ECO:0000313" key="17">
    <source>
        <dbReference type="WBParaSite" id="mrna-Wban_05042"/>
    </source>
</evidence>
<reference evidence="16" key="1">
    <citation type="submission" date="2015-03" db="EMBL/GenBank/DDBJ databases">
        <title>Wuchereria bancrofti Genome Sequencing Papua New Guinea Strain.</title>
        <authorList>
            <person name="Small S.T."/>
            <person name="Serre D."/>
            <person name="Zimmerman P.A."/>
        </authorList>
    </citation>
    <scope>NUCLEOTIDE SEQUENCE [LARGE SCALE GENOMIC DNA]</scope>
    <source>
        <strain evidence="16">pt0022</strain>
    </source>
</reference>
<evidence type="ECO:0000256" key="10">
    <source>
        <dbReference type="ARBA" id="ARBA00023180"/>
    </source>
</evidence>
<dbReference type="InterPro" id="IPR036734">
    <property type="entry name" value="Neur_chan_lig-bd_sf"/>
</dbReference>
<dbReference type="InterPro" id="IPR018000">
    <property type="entry name" value="Neurotransmitter_ion_chnl_CS"/>
</dbReference>
<dbReference type="InterPro" id="IPR038050">
    <property type="entry name" value="Neuro_actylchol_rec"/>
</dbReference>
<keyword evidence="10" id="KW-0325">Glycoprotein</keyword>
<comment type="subcellular location">
    <subcellularLocation>
        <location evidence="2">Cell membrane</location>
    </subcellularLocation>
    <subcellularLocation>
        <location evidence="1">Membrane</location>
        <topology evidence="1">Multi-pass membrane protein</topology>
    </subcellularLocation>
</comment>
<dbReference type="GO" id="GO:0005230">
    <property type="term" value="F:extracellular ligand-gated monoatomic ion channel activity"/>
    <property type="evidence" value="ECO:0007669"/>
    <property type="project" value="InterPro"/>
</dbReference>
<dbReference type="GO" id="GO:0005886">
    <property type="term" value="C:plasma membrane"/>
    <property type="evidence" value="ECO:0007669"/>
    <property type="project" value="UniProtKB-SubCell"/>
</dbReference>
<dbReference type="SUPFAM" id="SSF63712">
    <property type="entry name" value="Nicotinic receptor ligand binding domain-like"/>
    <property type="match status" value="1"/>
</dbReference>
<dbReference type="SUPFAM" id="SSF90112">
    <property type="entry name" value="Neurotransmitter-gated ion-channel transmembrane pore"/>
    <property type="match status" value="1"/>
</dbReference>
<dbReference type="PRINTS" id="PR00253">
    <property type="entry name" value="GABAARECEPTR"/>
</dbReference>
<evidence type="ECO:0000256" key="2">
    <source>
        <dbReference type="ARBA" id="ARBA00004236"/>
    </source>
</evidence>
<dbReference type="PANTHER" id="PTHR18945">
    <property type="entry name" value="NEUROTRANSMITTER GATED ION CHANNEL"/>
    <property type="match status" value="1"/>
</dbReference>
<organism evidence="16 17">
    <name type="scientific">Wuchereria bancrofti</name>
    <dbReference type="NCBI Taxonomy" id="6293"/>
    <lineage>
        <taxon>Eukaryota</taxon>
        <taxon>Metazoa</taxon>
        <taxon>Ecdysozoa</taxon>
        <taxon>Nematoda</taxon>
        <taxon>Chromadorea</taxon>
        <taxon>Rhabditida</taxon>
        <taxon>Spirurina</taxon>
        <taxon>Spiruromorpha</taxon>
        <taxon>Filarioidea</taxon>
        <taxon>Onchocercidae</taxon>
        <taxon>Wuchereria</taxon>
    </lineage>
</organism>
<dbReference type="InterPro" id="IPR006028">
    <property type="entry name" value="GABAA/Glycine_rcpt"/>
</dbReference>
<keyword evidence="11 13" id="KW-0407">Ion channel</keyword>
<feature type="transmembrane region" description="Helical" evidence="13">
    <location>
        <begin position="304"/>
        <end position="329"/>
    </location>
</feature>
<dbReference type="InterPro" id="IPR006201">
    <property type="entry name" value="Neur_channel"/>
</dbReference>
<dbReference type="FunFam" id="2.70.170.10:FF:000035">
    <property type="entry name" value="Ligand-Gated ion Channel"/>
    <property type="match status" value="1"/>
</dbReference>
<evidence type="ECO:0000256" key="8">
    <source>
        <dbReference type="ARBA" id="ARBA00023065"/>
    </source>
</evidence>
<keyword evidence="4" id="KW-1003">Cell membrane</keyword>
<keyword evidence="8 13" id="KW-0406">Ion transport</keyword>
<reference evidence="16" key="2">
    <citation type="journal article" date="2016" name="Mol. Ecol.">
        <title>Population genomics of the filarial nematode parasite Wuchereria bancrofti from mosquitoes.</title>
        <authorList>
            <person name="Small S.T."/>
            <person name="Reimer L.J."/>
            <person name="Tisch D.J."/>
            <person name="King C.L."/>
            <person name="Christensen B.M."/>
            <person name="Siba P.M."/>
            <person name="Kazura J.W."/>
            <person name="Serre D."/>
            <person name="Zimmerman P.A."/>
        </authorList>
    </citation>
    <scope>NUCLEOTIDE SEQUENCE</scope>
    <source>
        <strain evidence="16">pt0022</strain>
    </source>
</reference>
<dbReference type="Gene3D" id="1.20.58.390">
    <property type="entry name" value="Neurotransmitter-gated ion-channel transmembrane domain"/>
    <property type="match status" value="1"/>
</dbReference>
<proteinExistence type="inferred from homology"/>
<name>A0AAF5PSA6_WUCBA</name>
<feature type="chain" id="PRO_5041777785" description="Ligand-gated ion channel 50" evidence="13">
    <location>
        <begin position="22"/>
        <end position="501"/>
    </location>
</feature>
<feature type="transmembrane region" description="Helical" evidence="13">
    <location>
        <begin position="468"/>
        <end position="487"/>
    </location>
</feature>
<keyword evidence="9 13" id="KW-0472">Membrane</keyword>
<evidence type="ECO:0000259" key="14">
    <source>
        <dbReference type="Pfam" id="PF02931"/>
    </source>
</evidence>
<dbReference type="CDD" id="cd19049">
    <property type="entry name" value="LGIC_TM_anion"/>
    <property type="match status" value="1"/>
</dbReference>
<dbReference type="InterPro" id="IPR036719">
    <property type="entry name" value="Neuro-gated_channel_TM_sf"/>
</dbReference>
<evidence type="ECO:0000259" key="15">
    <source>
        <dbReference type="Pfam" id="PF02932"/>
    </source>
</evidence>
<evidence type="ECO:0000256" key="11">
    <source>
        <dbReference type="ARBA" id="ARBA00023303"/>
    </source>
</evidence>
<accession>A0AAF5PSA6</accession>
<dbReference type="WBParaSite" id="mrna-Wban_05042">
    <property type="protein sequence ID" value="mrna-Wban_05042"/>
    <property type="gene ID" value="Wban_05042"/>
</dbReference>
<evidence type="ECO:0000256" key="3">
    <source>
        <dbReference type="ARBA" id="ARBA00022448"/>
    </source>
</evidence>
<dbReference type="InterPro" id="IPR006202">
    <property type="entry name" value="Neur_chan_lig-bd"/>
</dbReference>
<dbReference type="PRINTS" id="PR00252">
    <property type="entry name" value="NRIONCHANNEL"/>
</dbReference>
<sequence length="501" mass="58059">MLSLLLITIIFITILLDKATARRRKCPDGFWKEDAIIQALMENYTKILPEIEDAVQVDVEIHVQDVSALNEITADFNVDILYTQLWNDQSLSFANYNACKRNITMESKFITHIWTPNTCIINAKRTIIHASPTDNIMVILYENGTIWVNYRMSVKAPCDLDLRIFPFDTQSCTLRFESYSHNKDEVTLRWMKNAITLMKPVQLPDFDLVCYRTNNETVLYPNGYWDQLQVIFTFKRRYGFYILQAYVPTYLTIIVSWVGFCMEPKALPARTTVGVSSLLALTFQFGNILKNLPRVSYIKAMDVWMLGCITFVFCTIVELAFVCFITRCFDGNLKKKITRKQRQRKKQQIGHSQQLCFSSMSPNPNGICHRTDCLSRTYSLFPSANLMHGRKQKGKLQNNTMEEASIFRKLPSPSVSMQNLSNATHISEIRNFDVDGLFTFKKATYPNRYSGKRSLLTIDIRPETVDKLSLVCFPLAFTLFNLVYWWYYLFNTLEHIGGMTE</sequence>
<dbReference type="Proteomes" id="UP000093561">
    <property type="component" value="Unassembled WGS sequence"/>
</dbReference>
<dbReference type="PROSITE" id="PS00236">
    <property type="entry name" value="NEUROTR_ION_CHANNEL"/>
    <property type="match status" value="1"/>
</dbReference>
<feature type="transmembrane region" description="Helical" evidence="13">
    <location>
        <begin position="238"/>
        <end position="260"/>
    </location>
</feature>
<evidence type="ECO:0000256" key="12">
    <source>
        <dbReference type="ARBA" id="ARBA00061606"/>
    </source>
</evidence>
<dbReference type="InterPro" id="IPR006029">
    <property type="entry name" value="Neurotrans-gated_channel_TM"/>
</dbReference>
<evidence type="ECO:0000256" key="7">
    <source>
        <dbReference type="ARBA" id="ARBA00022989"/>
    </source>
</evidence>
<feature type="signal peptide" evidence="13">
    <location>
        <begin position="1"/>
        <end position="21"/>
    </location>
</feature>
<evidence type="ECO:0000256" key="9">
    <source>
        <dbReference type="ARBA" id="ARBA00023136"/>
    </source>
</evidence>